<reference evidence="1" key="1">
    <citation type="journal article" date="2014" name="Int. J. Syst. Evol. Microbiol.">
        <title>Complete genome sequence of Corynebacterium casei LMG S-19264T (=DSM 44701T), isolated from a smear-ripened cheese.</title>
        <authorList>
            <consortium name="US DOE Joint Genome Institute (JGI-PGF)"/>
            <person name="Walter F."/>
            <person name="Albersmeier A."/>
            <person name="Kalinowski J."/>
            <person name="Ruckert C."/>
        </authorList>
    </citation>
    <scope>NUCLEOTIDE SEQUENCE</scope>
    <source>
        <strain evidence="1">JCM 4059</strain>
    </source>
</reference>
<name>A0A919EBV9_9ACTN</name>
<dbReference type="EMBL" id="BNBD01000002">
    <property type="protein sequence ID" value="GHF32977.1"/>
    <property type="molecule type" value="Genomic_DNA"/>
</dbReference>
<dbReference type="Proteomes" id="UP000638313">
    <property type="component" value="Unassembled WGS sequence"/>
</dbReference>
<organism evidence="1 2">
    <name type="scientific">Streptomyces mashuensis</name>
    <dbReference type="NCBI Taxonomy" id="33904"/>
    <lineage>
        <taxon>Bacteria</taxon>
        <taxon>Bacillati</taxon>
        <taxon>Actinomycetota</taxon>
        <taxon>Actinomycetes</taxon>
        <taxon>Kitasatosporales</taxon>
        <taxon>Streptomycetaceae</taxon>
        <taxon>Streptomyces</taxon>
    </lineage>
</organism>
<evidence type="ECO:0000313" key="1">
    <source>
        <dbReference type="EMBL" id="GHF32977.1"/>
    </source>
</evidence>
<proteinExistence type="predicted"/>
<accession>A0A919EBV9</accession>
<gene>
    <name evidence="1" type="ORF">GCM10010218_12560</name>
</gene>
<dbReference type="RefSeq" id="WP_190128419.1">
    <property type="nucleotide sequence ID" value="NZ_BNBD01000002.1"/>
</dbReference>
<evidence type="ECO:0000313" key="2">
    <source>
        <dbReference type="Proteomes" id="UP000638313"/>
    </source>
</evidence>
<dbReference type="AlphaFoldDB" id="A0A919EBV9"/>
<protein>
    <submittedName>
        <fullName evidence="1">Uncharacterized protein</fullName>
    </submittedName>
</protein>
<sequence length="216" mass="23352">MRTLALGSETLHLTDRPIDPDHPPLPYGLTLDQAVAVHAHEVKAGDLVLAAFSDESGARQAEHVPTPYSADPHALRDCPCEGCEECEDVDTWTLGDHGRVADVGWRFVCLAPSERGEGDEGDEPCAIELRNLPVAVIPADVVAAAEEAARPPVRTYGVMWSADFEASSPQEAARLAYEQLKSYATDGWPPELEVTDEAGRVTVIDLNATQRTEGNR</sequence>
<comment type="caution">
    <text evidence="1">The sequence shown here is derived from an EMBL/GenBank/DDBJ whole genome shotgun (WGS) entry which is preliminary data.</text>
</comment>
<reference evidence="1" key="2">
    <citation type="submission" date="2020-09" db="EMBL/GenBank/DDBJ databases">
        <authorList>
            <person name="Sun Q."/>
            <person name="Ohkuma M."/>
        </authorList>
    </citation>
    <scope>NUCLEOTIDE SEQUENCE</scope>
    <source>
        <strain evidence="1">JCM 4059</strain>
    </source>
</reference>
<keyword evidence="2" id="KW-1185">Reference proteome</keyword>